<proteinExistence type="predicted"/>
<dbReference type="EMBL" id="LTDL01000014">
    <property type="protein sequence ID" value="OAG31903.1"/>
    <property type="molecule type" value="Genomic_DNA"/>
</dbReference>
<feature type="transmembrane region" description="Helical" evidence="2">
    <location>
        <begin position="355"/>
        <end position="375"/>
    </location>
</feature>
<keyword evidence="2" id="KW-0812">Transmembrane</keyword>
<keyword evidence="2" id="KW-1133">Transmembrane helix</keyword>
<evidence type="ECO:0000256" key="2">
    <source>
        <dbReference type="SAM" id="Phobius"/>
    </source>
</evidence>
<evidence type="ECO:0000313" key="4">
    <source>
        <dbReference type="Proteomes" id="UP000185944"/>
    </source>
</evidence>
<feature type="transmembrane region" description="Helical" evidence="2">
    <location>
        <begin position="266"/>
        <end position="297"/>
    </location>
</feature>
<feature type="region of interest" description="Disordered" evidence="1">
    <location>
        <begin position="1"/>
        <end position="23"/>
    </location>
</feature>
<dbReference type="VEuPathDB" id="MicrosporidiaDB:NEDG_00378"/>
<dbReference type="RefSeq" id="XP_067545504.1">
    <property type="nucleotide sequence ID" value="XM_067687796.1"/>
</dbReference>
<accession>A0A177EIV6</accession>
<evidence type="ECO:0000256" key="1">
    <source>
        <dbReference type="SAM" id="MobiDB-lite"/>
    </source>
</evidence>
<dbReference type="AlphaFoldDB" id="A0A177EIV6"/>
<feature type="transmembrane region" description="Helical" evidence="2">
    <location>
        <begin position="382"/>
        <end position="404"/>
    </location>
</feature>
<dbReference type="GeneID" id="93646728"/>
<evidence type="ECO:0000313" key="3">
    <source>
        <dbReference type="EMBL" id="OAG31903.1"/>
    </source>
</evidence>
<gene>
    <name evidence="3" type="ORF">NEDG_00378</name>
</gene>
<protein>
    <submittedName>
        <fullName evidence="3">Uncharacterized protein</fullName>
    </submittedName>
</protein>
<keyword evidence="4" id="KW-1185">Reference proteome</keyword>
<keyword evidence="2" id="KW-0472">Membrane</keyword>
<reference evidence="3 4" key="1">
    <citation type="submission" date="2016-02" db="EMBL/GenBank/DDBJ databases">
        <title>Discovery of a natural microsporidian pathogen with a broad tissue tropism in Caenorhabditis elegans.</title>
        <authorList>
            <person name="Luallen R.J."/>
            <person name="Reinke A.W."/>
            <person name="Tong L."/>
            <person name="Botts M.R."/>
            <person name="Felix M.-A."/>
            <person name="Troemel E.R."/>
        </authorList>
    </citation>
    <scope>NUCLEOTIDE SEQUENCE [LARGE SCALE GENOMIC DNA]</scope>
    <source>
        <strain evidence="3 4">JUm2807</strain>
    </source>
</reference>
<organism evidence="3 4">
    <name type="scientific">Nematocida displodere</name>
    <dbReference type="NCBI Taxonomy" id="1805483"/>
    <lineage>
        <taxon>Eukaryota</taxon>
        <taxon>Fungi</taxon>
        <taxon>Fungi incertae sedis</taxon>
        <taxon>Microsporidia</taxon>
        <taxon>Nematocida</taxon>
    </lineage>
</organism>
<dbReference type="Proteomes" id="UP000185944">
    <property type="component" value="Unassembled WGS sequence"/>
</dbReference>
<feature type="transmembrane region" description="Helical" evidence="2">
    <location>
        <begin position="318"/>
        <end position="340"/>
    </location>
</feature>
<sequence>MKERTDSGASGRSGPGKSPQNISSGINLELLEMEKLLEINYSFQKEKDAGLAVLRRDKEEKSRFNAISGLLTVERRKTPPNSLLIAKLATLLDASSTIQQTATKLSMEMGFLSAQRAHLYFESLIEQYNALKVCMDLPHASPQQVHQFGDCVSRRESLLRHHQEEILAIKGSTEKLRSLVAEYFRGVDRIAALLSDPGLAEDVRNCVQNKVLVKGCTVREEMVQFSMECGVLGGLGVLVVLMGFYIQRTLGHLKVLNRLLFFLPNWVIGVFVQVCTTTSGLVLSFDLKLFICSVLSIAQGVRSPTFRAYNLSAWVSLWILKAGCFFACWGLALVFFYLLYTQVERSSLYLLEKASFLGFLGLSGCRVLNLIFKVFTRRKHRFWNGTVATAVSAFGAVVVAGVWWSG</sequence>
<feature type="transmembrane region" description="Helical" evidence="2">
    <location>
        <begin position="229"/>
        <end position="246"/>
    </location>
</feature>
<name>A0A177EIV6_9MICR</name>
<comment type="caution">
    <text evidence="3">The sequence shown here is derived from an EMBL/GenBank/DDBJ whole genome shotgun (WGS) entry which is preliminary data.</text>
</comment>